<feature type="repeat" description="TPR" evidence="3">
    <location>
        <begin position="285"/>
        <end position="318"/>
    </location>
</feature>
<dbReference type="InterPro" id="IPR019734">
    <property type="entry name" value="TPR_rpt"/>
</dbReference>
<reference evidence="4" key="1">
    <citation type="submission" date="2021-02" db="EMBL/GenBank/DDBJ databases">
        <authorList>
            <person name="Nowell W R."/>
        </authorList>
    </citation>
    <scope>NUCLEOTIDE SEQUENCE</scope>
</reference>
<evidence type="ECO:0000256" key="2">
    <source>
        <dbReference type="ARBA" id="ARBA00022803"/>
    </source>
</evidence>
<dbReference type="AlphaFoldDB" id="A0A816LU86"/>
<evidence type="ECO:0000256" key="3">
    <source>
        <dbReference type="PROSITE-ProRule" id="PRU00339"/>
    </source>
</evidence>
<proteinExistence type="predicted"/>
<dbReference type="PANTHER" id="PTHR45641">
    <property type="entry name" value="TETRATRICOPEPTIDE REPEAT PROTEIN (AFU_ORTHOLOGUE AFUA_6G03870)"/>
    <property type="match status" value="1"/>
</dbReference>
<dbReference type="PROSITE" id="PS50005">
    <property type="entry name" value="TPR"/>
    <property type="match status" value="5"/>
</dbReference>
<feature type="repeat" description="TPR" evidence="3">
    <location>
        <begin position="201"/>
        <end position="234"/>
    </location>
</feature>
<sequence>MRVFICDLHRNIQKLYSEQSSTCEKKYFSVYRGQALPKADFDKIQQRKGGLLSFNYFLSTSKSEEVSLAFADSSKKDSDTILVLFKICIDPLVSSSPFADTHNISYFSDEEEILFSMQTIFRIGDITLIDSKNQLYQVNLTMSGDSDPQLSNLITHMREEMRGSTGWDRLGQLLLTLGEFKKAEEVYQVLLNRRSDSNQKGYLYHHLGYAKYQKSEFKAAILLYKKAIALNKTNLSPNHPDLATSYSQIGAAYGNIGNYSKALSWYKKALKIRQKANYPTHWLIAISYNNIGMVYKNKGKYLKSLSFYQHAIDIFEKSFPSNHPSLAISFSNMGVIHDKMGHYTQALSYHKKALHIFERVLPSKHPDLATTYNNIAKTYYNMEDYSKAHTFCELALNIAKKSLPSVHPDFKNYSKGYELLCRKLRLSYHH</sequence>
<dbReference type="Proteomes" id="UP000663824">
    <property type="component" value="Unassembled WGS sequence"/>
</dbReference>
<feature type="repeat" description="TPR" evidence="3">
    <location>
        <begin position="164"/>
        <end position="197"/>
    </location>
</feature>
<dbReference type="PROSITE" id="PS51996">
    <property type="entry name" value="TR_MART"/>
    <property type="match status" value="1"/>
</dbReference>
<protein>
    <submittedName>
        <fullName evidence="4">Uncharacterized protein</fullName>
    </submittedName>
</protein>
<gene>
    <name evidence="4" type="ORF">MBJ925_LOCUS5495</name>
</gene>
<organism evidence="4 5">
    <name type="scientific">Rotaria magnacalcarata</name>
    <dbReference type="NCBI Taxonomy" id="392030"/>
    <lineage>
        <taxon>Eukaryota</taxon>
        <taxon>Metazoa</taxon>
        <taxon>Spiralia</taxon>
        <taxon>Gnathifera</taxon>
        <taxon>Rotifera</taxon>
        <taxon>Eurotatoria</taxon>
        <taxon>Bdelloidea</taxon>
        <taxon>Philodinida</taxon>
        <taxon>Philodinidae</taxon>
        <taxon>Rotaria</taxon>
    </lineage>
</organism>
<keyword evidence="1" id="KW-0677">Repeat</keyword>
<dbReference type="InterPro" id="IPR011990">
    <property type="entry name" value="TPR-like_helical_dom_sf"/>
</dbReference>
<dbReference type="SUPFAM" id="SSF48452">
    <property type="entry name" value="TPR-like"/>
    <property type="match status" value="1"/>
</dbReference>
<name>A0A816LU86_9BILA</name>
<feature type="repeat" description="TPR" evidence="3">
    <location>
        <begin position="243"/>
        <end position="276"/>
    </location>
</feature>
<evidence type="ECO:0000313" key="4">
    <source>
        <dbReference type="EMBL" id="CAF1942885.1"/>
    </source>
</evidence>
<dbReference type="Pfam" id="PF13181">
    <property type="entry name" value="TPR_8"/>
    <property type="match status" value="1"/>
</dbReference>
<comment type="caution">
    <text evidence="4">The sequence shown here is derived from an EMBL/GenBank/DDBJ whole genome shotgun (WGS) entry which is preliminary data.</text>
</comment>
<dbReference type="PROSITE" id="PS50293">
    <property type="entry name" value="TPR_REGION"/>
    <property type="match status" value="1"/>
</dbReference>
<dbReference type="SMART" id="SM00028">
    <property type="entry name" value="TPR"/>
    <property type="match status" value="6"/>
</dbReference>
<evidence type="ECO:0000313" key="5">
    <source>
        <dbReference type="Proteomes" id="UP000663824"/>
    </source>
</evidence>
<dbReference type="Pfam" id="PF13374">
    <property type="entry name" value="TPR_10"/>
    <property type="match status" value="1"/>
</dbReference>
<dbReference type="Gene3D" id="3.90.176.10">
    <property type="entry name" value="Toxin ADP-ribosyltransferase, Chain A, domain 1"/>
    <property type="match status" value="1"/>
</dbReference>
<feature type="repeat" description="TPR" evidence="3">
    <location>
        <begin position="327"/>
        <end position="360"/>
    </location>
</feature>
<dbReference type="PANTHER" id="PTHR45641:SF1">
    <property type="entry name" value="AAA+ ATPASE DOMAIN-CONTAINING PROTEIN"/>
    <property type="match status" value="1"/>
</dbReference>
<accession>A0A816LU86</accession>
<dbReference type="SUPFAM" id="SSF56399">
    <property type="entry name" value="ADP-ribosylation"/>
    <property type="match status" value="1"/>
</dbReference>
<dbReference type="Gene3D" id="1.25.40.10">
    <property type="entry name" value="Tetratricopeptide repeat domain"/>
    <property type="match status" value="2"/>
</dbReference>
<keyword evidence="2 3" id="KW-0802">TPR repeat</keyword>
<dbReference type="Pfam" id="PF13424">
    <property type="entry name" value="TPR_12"/>
    <property type="match status" value="2"/>
</dbReference>
<dbReference type="EMBL" id="CAJNRE010001415">
    <property type="protein sequence ID" value="CAF1942885.1"/>
    <property type="molecule type" value="Genomic_DNA"/>
</dbReference>
<evidence type="ECO:0000256" key="1">
    <source>
        <dbReference type="ARBA" id="ARBA00022737"/>
    </source>
</evidence>